<organism evidence="1 2">
    <name type="scientific">Parathalassolituus penaei</name>
    <dbReference type="NCBI Taxonomy" id="2997323"/>
    <lineage>
        <taxon>Bacteria</taxon>
        <taxon>Pseudomonadati</taxon>
        <taxon>Pseudomonadota</taxon>
        <taxon>Gammaproteobacteria</taxon>
        <taxon>Oceanospirillales</taxon>
        <taxon>Oceanospirillaceae</taxon>
        <taxon>Parathalassolituus</taxon>
    </lineage>
</organism>
<keyword evidence="2" id="KW-1185">Reference proteome</keyword>
<reference evidence="1" key="1">
    <citation type="submission" date="2022-11" db="EMBL/GenBank/DDBJ databases">
        <title>Parathalassolutuus dongxingensis gen. nov., sp. nov., a novel member of family Oceanospirillaceae isolated from a coastal shrimp pond in Guangxi, China.</title>
        <authorList>
            <person name="Chen H."/>
        </authorList>
    </citation>
    <scope>NUCLEOTIDE SEQUENCE</scope>
    <source>
        <strain evidence="1">G-43</strain>
    </source>
</reference>
<name>A0A9X3IQB6_9GAMM</name>
<evidence type="ECO:0000313" key="1">
    <source>
        <dbReference type="EMBL" id="MCY0963621.1"/>
    </source>
</evidence>
<protein>
    <submittedName>
        <fullName evidence="1">Outer membrane protein assembly factor BamC</fullName>
    </submittedName>
</protein>
<dbReference type="Pfam" id="PF06804">
    <property type="entry name" value="Lipoprotein_18"/>
    <property type="match status" value="1"/>
</dbReference>
<proteinExistence type="predicted"/>
<dbReference type="Proteomes" id="UP001150830">
    <property type="component" value="Unassembled WGS sequence"/>
</dbReference>
<dbReference type="PROSITE" id="PS51257">
    <property type="entry name" value="PROKAR_LIPOPROTEIN"/>
    <property type="match status" value="1"/>
</dbReference>
<sequence length="217" mass="23773">MKFLPVVLVVALSGCSGYLGERFHDRADDYLITKDIEPTLDVGGAPVGGQDLYPIPQLPTTPAVPTAFEVPKPDPLVGGNDVEEDSQSLTAYQSQALNPRLETDGSGSLVLRMDGNFAQAWSAVSDALTKTPLKVTDLNRSVGTWYMELSERESEEDIGWWGRLWGSKPELVTGTYLLKMNRSRTGVYVSLLKEDDKLAGAELTESVLRVLNKQLTQ</sequence>
<dbReference type="AlphaFoldDB" id="A0A9X3IQB6"/>
<gene>
    <name evidence="1" type="primary">bamC</name>
    <name evidence="1" type="ORF">OUO13_00245</name>
</gene>
<dbReference type="EMBL" id="JAPNOA010000003">
    <property type="protein sequence ID" value="MCY0963621.1"/>
    <property type="molecule type" value="Genomic_DNA"/>
</dbReference>
<dbReference type="Gene3D" id="3.30.310.170">
    <property type="entry name" value="Outer membrane protein assembly factor BamC"/>
    <property type="match status" value="1"/>
</dbReference>
<dbReference type="RefSeq" id="WP_283171840.1">
    <property type="nucleotide sequence ID" value="NZ_JAPNOA010000003.1"/>
</dbReference>
<evidence type="ECO:0000313" key="2">
    <source>
        <dbReference type="Proteomes" id="UP001150830"/>
    </source>
</evidence>
<comment type="caution">
    <text evidence="1">The sequence shown here is derived from an EMBL/GenBank/DDBJ whole genome shotgun (WGS) entry which is preliminary data.</text>
</comment>
<dbReference type="InterPro" id="IPR010653">
    <property type="entry name" value="NlpB/DapX"/>
</dbReference>
<accession>A0A9X3IQB6</accession>
<dbReference type="InterPro" id="IPR042268">
    <property type="entry name" value="BamC_C"/>
</dbReference>